<dbReference type="WBParaSite" id="L893_g4211.t1">
    <property type="protein sequence ID" value="L893_g4211.t1"/>
    <property type="gene ID" value="L893_g4211"/>
</dbReference>
<accession>A0A1I8AC39</accession>
<dbReference type="SUPFAM" id="SSF158855">
    <property type="entry name" value="Lipase chaperone-like"/>
    <property type="match status" value="1"/>
</dbReference>
<name>A0A1I8AC39_9BILA</name>
<reference evidence="4" key="1">
    <citation type="submission" date="2016-11" db="UniProtKB">
        <authorList>
            <consortium name="WormBaseParasite"/>
        </authorList>
    </citation>
    <scope>IDENTIFICATION</scope>
</reference>
<dbReference type="Pfam" id="PF02520">
    <property type="entry name" value="ANIS5_cation-bd"/>
    <property type="match status" value="1"/>
</dbReference>
<keyword evidence="3" id="KW-1185">Reference proteome</keyword>
<evidence type="ECO:0000313" key="4">
    <source>
        <dbReference type="WBParaSite" id="L893_g4211.t1"/>
    </source>
</evidence>
<dbReference type="PANTHER" id="PTHR21593:SF36">
    <property type="entry name" value="DUF148 DOMAIN-CONTAINING PROTEIN-RELATED"/>
    <property type="match status" value="1"/>
</dbReference>
<protein>
    <submittedName>
        <fullName evidence="4">DUF148 domain-containing protein</fullName>
    </submittedName>
</protein>
<proteinExistence type="predicted"/>
<feature type="signal peptide" evidence="1">
    <location>
        <begin position="1"/>
        <end position="19"/>
    </location>
</feature>
<feature type="domain" description="SXP/RAL-2 family protein Ani s 5-like cation-binding" evidence="2">
    <location>
        <begin position="36"/>
        <end position="139"/>
    </location>
</feature>
<dbReference type="AlphaFoldDB" id="A0A1I8AC39"/>
<dbReference type="InterPro" id="IPR003677">
    <property type="entry name" value="ANIS5_cation-bd"/>
</dbReference>
<feature type="chain" id="PRO_5009314528" evidence="1">
    <location>
        <begin position="20"/>
        <end position="148"/>
    </location>
</feature>
<evidence type="ECO:0000259" key="2">
    <source>
        <dbReference type="Pfam" id="PF02520"/>
    </source>
</evidence>
<keyword evidence="1" id="KW-0732">Signal</keyword>
<evidence type="ECO:0000256" key="1">
    <source>
        <dbReference type="SAM" id="SignalP"/>
    </source>
</evidence>
<dbReference type="InterPro" id="IPR052823">
    <property type="entry name" value="SXP/RAL-2_related"/>
</dbReference>
<evidence type="ECO:0000313" key="3">
    <source>
        <dbReference type="Proteomes" id="UP000095287"/>
    </source>
</evidence>
<organism evidence="3 4">
    <name type="scientific">Steinernema glaseri</name>
    <dbReference type="NCBI Taxonomy" id="37863"/>
    <lineage>
        <taxon>Eukaryota</taxon>
        <taxon>Metazoa</taxon>
        <taxon>Ecdysozoa</taxon>
        <taxon>Nematoda</taxon>
        <taxon>Chromadorea</taxon>
        <taxon>Rhabditida</taxon>
        <taxon>Tylenchina</taxon>
        <taxon>Panagrolaimomorpha</taxon>
        <taxon>Strongyloidoidea</taxon>
        <taxon>Steinernematidae</taxon>
        <taxon>Steinernema</taxon>
    </lineage>
</organism>
<dbReference type="PANTHER" id="PTHR21593">
    <property type="entry name" value="PRION-LIKE- Q/N-RICH -DOMAIN-BEARING PROTEIN PROTEIN"/>
    <property type="match status" value="1"/>
</dbReference>
<dbReference type="Proteomes" id="UP000095287">
    <property type="component" value="Unplaced"/>
</dbReference>
<sequence length="148" mass="15481">MSKLLVVVFAACAVLAVFGQEPPPPPFLQGASPAVLQSFNALLANAGGKTDKQIDDAVDKWVAGQSAQIKSAYVKFKNDIKQQQSQAEAAHKAALAKFSPAAKAADAKLSAVANNPSLTAEQKGQQIQQILGSLPANVRNEIEKAMQG</sequence>